<comment type="caution">
    <text evidence="2">The sequence shown here is derived from an EMBL/GenBank/DDBJ whole genome shotgun (WGS) entry which is preliminary data.</text>
</comment>
<evidence type="ECO:0000313" key="3">
    <source>
        <dbReference type="Proteomes" id="UP000274358"/>
    </source>
</evidence>
<organism evidence="2 3">
    <name type="scientific">Dyella choica</name>
    <dbReference type="NCBI Taxonomy" id="1927959"/>
    <lineage>
        <taxon>Bacteria</taxon>
        <taxon>Pseudomonadati</taxon>
        <taxon>Pseudomonadota</taxon>
        <taxon>Gammaproteobacteria</taxon>
        <taxon>Lysobacterales</taxon>
        <taxon>Rhodanobacteraceae</taxon>
        <taxon>Dyella</taxon>
    </lineage>
</organism>
<reference evidence="2 3" key="1">
    <citation type="submission" date="2018-12" db="EMBL/GenBank/DDBJ databases">
        <title>Dyella dinghuensis sp. nov. DHOA06 and Dyella choica sp. nov. 4M-K27, isolated from forest soil.</title>
        <authorList>
            <person name="Qiu L.-H."/>
            <person name="Gao Z.-H."/>
        </authorList>
    </citation>
    <scope>NUCLEOTIDE SEQUENCE [LARGE SCALE GENOMIC DNA]</scope>
    <source>
        <strain evidence="2 3">4M-K27</strain>
    </source>
</reference>
<accession>A0A432MAH7</accession>
<dbReference type="InterPro" id="IPR003491">
    <property type="entry name" value="REP-like_C"/>
</dbReference>
<dbReference type="OrthoDB" id="9809126at2"/>
<dbReference type="Pfam" id="PF02486">
    <property type="entry name" value="Rep_trans"/>
    <property type="match status" value="1"/>
</dbReference>
<evidence type="ECO:0000259" key="1">
    <source>
        <dbReference type="Pfam" id="PF02486"/>
    </source>
</evidence>
<keyword evidence="3" id="KW-1185">Reference proteome</keyword>
<gene>
    <name evidence="2" type="ORF">EKH80_02875</name>
</gene>
<dbReference type="AlphaFoldDB" id="A0A432MAH7"/>
<dbReference type="Proteomes" id="UP000274358">
    <property type="component" value="Unassembled WGS sequence"/>
</dbReference>
<name>A0A432MAH7_9GAMM</name>
<dbReference type="RefSeq" id="WP_126683231.1">
    <property type="nucleotide sequence ID" value="NZ_RYYV01000002.1"/>
</dbReference>
<dbReference type="EMBL" id="RYYV01000002">
    <property type="protein sequence ID" value="RUL78772.1"/>
    <property type="molecule type" value="Genomic_DNA"/>
</dbReference>
<sequence>MSRRRPAEAFPFSAKSLKNGFTPVGAGKRSGAVVGPDANRGQKGGVTGFALGIDYLTVTFPMARLEECSITSTDDIGTFIFGSEAMLRVSRPTGRKLYRYDNSCLILDREGALVGRVAFGGNAGTMLVEVSGEGCRWIRRWEHVHFQLEILAARVSRCDLALDDFGGISLDLRDTARRASEGLFNGAGRPPKTRFLDDHGHGTGCTLYVGKKGHKELCIYEKGKQLKDESSPWLRIEQRFYGKHVGEEFADNPRARRGLPLDMLLHPLRYFRGAHAFLDALCARIGLQDVANKLTVVKAKVEATASACVKWLRTQCGPSLGLILRALGDQAEGFLRQNVTRESLPSRFKTLGAANQLYEMVRQELCPA</sequence>
<protein>
    <submittedName>
        <fullName evidence="2">Phage replication protein</fullName>
    </submittedName>
</protein>
<evidence type="ECO:0000313" key="2">
    <source>
        <dbReference type="EMBL" id="RUL78772.1"/>
    </source>
</evidence>
<proteinExistence type="predicted"/>
<feature type="domain" description="Replication initiation protein-like C-terminal" evidence="1">
    <location>
        <begin position="154"/>
        <end position="244"/>
    </location>
</feature>